<dbReference type="Proteomes" id="UP001501147">
    <property type="component" value="Unassembled WGS sequence"/>
</dbReference>
<evidence type="ECO:0000256" key="2">
    <source>
        <dbReference type="ARBA" id="ARBA00022692"/>
    </source>
</evidence>
<dbReference type="InterPro" id="IPR036259">
    <property type="entry name" value="MFS_trans_sf"/>
</dbReference>
<dbReference type="CDD" id="cd17474">
    <property type="entry name" value="MFS_YfmO_like"/>
    <property type="match status" value="1"/>
</dbReference>
<dbReference type="Gene3D" id="1.20.1250.20">
    <property type="entry name" value="MFS general substrate transporter like domains"/>
    <property type="match status" value="1"/>
</dbReference>
<feature type="region of interest" description="Disordered" evidence="5">
    <location>
        <begin position="412"/>
        <end position="433"/>
    </location>
</feature>
<dbReference type="InterPro" id="IPR011701">
    <property type="entry name" value="MFS"/>
</dbReference>
<keyword evidence="2 6" id="KW-0812">Transmembrane</keyword>
<dbReference type="PROSITE" id="PS50850">
    <property type="entry name" value="MFS"/>
    <property type="match status" value="1"/>
</dbReference>
<evidence type="ECO:0000256" key="3">
    <source>
        <dbReference type="ARBA" id="ARBA00022989"/>
    </source>
</evidence>
<keyword evidence="3 6" id="KW-1133">Transmembrane helix</keyword>
<feature type="transmembrane region" description="Helical" evidence="6">
    <location>
        <begin position="238"/>
        <end position="262"/>
    </location>
</feature>
<feature type="transmembrane region" description="Helical" evidence="6">
    <location>
        <begin position="324"/>
        <end position="347"/>
    </location>
</feature>
<evidence type="ECO:0000256" key="6">
    <source>
        <dbReference type="SAM" id="Phobius"/>
    </source>
</evidence>
<dbReference type="Pfam" id="PF07690">
    <property type="entry name" value="MFS_1"/>
    <property type="match status" value="1"/>
</dbReference>
<feature type="transmembrane region" description="Helical" evidence="6">
    <location>
        <begin position="359"/>
        <end position="376"/>
    </location>
</feature>
<organism evidence="8 9">
    <name type="scientific">Streptomyces sanyensis</name>
    <dbReference type="NCBI Taxonomy" id="568869"/>
    <lineage>
        <taxon>Bacteria</taxon>
        <taxon>Bacillati</taxon>
        <taxon>Actinomycetota</taxon>
        <taxon>Actinomycetes</taxon>
        <taxon>Kitasatosporales</taxon>
        <taxon>Streptomycetaceae</taxon>
        <taxon>Streptomyces</taxon>
    </lineage>
</organism>
<keyword evidence="4 6" id="KW-0472">Membrane</keyword>
<feature type="transmembrane region" description="Helical" evidence="6">
    <location>
        <begin position="42"/>
        <end position="60"/>
    </location>
</feature>
<evidence type="ECO:0000256" key="5">
    <source>
        <dbReference type="SAM" id="MobiDB-lite"/>
    </source>
</evidence>
<protein>
    <submittedName>
        <fullName evidence="8">MFS transporter</fullName>
    </submittedName>
</protein>
<feature type="transmembrane region" description="Helical" evidence="6">
    <location>
        <begin position="137"/>
        <end position="159"/>
    </location>
</feature>
<sequence length="433" mass="44159">MQAEDRAGSRADGPAVGAPAGEAAPGETEREAARGILRQPKAVWATAGASVVAFMGIGLVDPILPSIADGLRATPSQVSLLFTSYFLITACAMPVTGAVSSRLGGRRTLLAGLALVVVFATLSGTSSSVGELVGFRAGWGLGNALFVSTALAVIVGAASGGSAAAILLYESALGLGMACGPLLGAVLGEASWRYPFFGTALLMAVGFLCIAAFLREQPRPARPVSVLDPLRALGHRGLASTAAAAFFYYYAFFTVLAFAPFVLDLTPYRAGGVFFAWGVLLALFSVVVAPRLQSRFGSPPVLCAALLMLAADVAALGYGGHRTAMFCTVLSGALIGVANTVFTELALDVSDAPRAVAGAGYNFVRWFAAAAAPYLAPRIEEWSGGTRMPFLVAGAAAVAGAAIVRARRGLLTPRAGRPEPGGSTRDGTAALTD</sequence>
<proteinExistence type="predicted"/>
<dbReference type="PRINTS" id="PR01035">
    <property type="entry name" value="TCRTETA"/>
</dbReference>
<feature type="transmembrane region" description="Helical" evidence="6">
    <location>
        <begin position="194"/>
        <end position="214"/>
    </location>
</feature>
<dbReference type="InterPro" id="IPR053200">
    <property type="entry name" value="YfmO-like"/>
</dbReference>
<feature type="compositionally biased region" description="Low complexity" evidence="5">
    <location>
        <begin position="10"/>
        <end position="26"/>
    </location>
</feature>
<feature type="transmembrane region" description="Helical" evidence="6">
    <location>
        <begin position="166"/>
        <end position="188"/>
    </location>
</feature>
<feature type="transmembrane region" description="Helical" evidence="6">
    <location>
        <begin position="108"/>
        <end position="125"/>
    </location>
</feature>
<feature type="transmembrane region" description="Helical" evidence="6">
    <location>
        <begin position="388"/>
        <end position="406"/>
    </location>
</feature>
<accession>A0ABP9A4V3</accession>
<feature type="domain" description="Major facilitator superfamily (MFS) profile" evidence="7">
    <location>
        <begin position="42"/>
        <end position="412"/>
    </location>
</feature>
<feature type="transmembrane region" description="Helical" evidence="6">
    <location>
        <begin position="301"/>
        <end position="318"/>
    </location>
</feature>
<evidence type="ECO:0000259" key="7">
    <source>
        <dbReference type="PROSITE" id="PS50850"/>
    </source>
</evidence>
<evidence type="ECO:0000256" key="4">
    <source>
        <dbReference type="ARBA" id="ARBA00023136"/>
    </source>
</evidence>
<reference evidence="9" key="1">
    <citation type="journal article" date="2019" name="Int. J. Syst. Evol. Microbiol.">
        <title>The Global Catalogue of Microorganisms (GCM) 10K type strain sequencing project: providing services to taxonomists for standard genome sequencing and annotation.</title>
        <authorList>
            <consortium name="The Broad Institute Genomics Platform"/>
            <consortium name="The Broad Institute Genome Sequencing Center for Infectious Disease"/>
            <person name="Wu L."/>
            <person name="Ma J."/>
        </authorList>
    </citation>
    <scope>NUCLEOTIDE SEQUENCE [LARGE SCALE GENOMIC DNA]</scope>
    <source>
        <strain evidence="9">JCM 18324</strain>
    </source>
</reference>
<dbReference type="InterPro" id="IPR020846">
    <property type="entry name" value="MFS_dom"/>
</dbReference>
<dbReference type="SUPFAM" id="SSF103473">
    <property type="entry name" value="MFS general substrate transporter"/>
    <property type="match status" value="1"/>
</dbReference>
<dbReference type="PANTHER" id="PTHR43683">
    <property type="entry name" value="MULTIDRUG EFFLUX PROTEIN YFMO"/>
    <property type="match status" value="1"/>
</dbReference>
<gene>
    <name evidence="8" type="ORF">GCM10023329_22940</name>
</gene>
<evidence type="ECO:0000313" key="8">
    <source>
        <dbReference type="EMBL" id="GAA4774170.1"/>
    </source>
</evidence>
<feature type="transmembrane region" description="Helical" evidence="6">
    <location>
        <begin position="80"/>
        <end position="101"/>
    </location>
</feature>
<feature type="region of interest" description="Disordered" evidence="5">
    <location>
        <begin position="1"/>
        <end position="31"/>
    </location>
</feature>
<comment type="subcellular location">
    <subcellularLocation>
        <location evidence="1">Cell membrane</location>
        <topology evidence="1">Multi-pass membrane protein</topology>
    </subcellularLocation>
</comment>
<dbReference type="PANTHER" id="PTHR43683:SF1">
    <property type="entry name" value="MULTIDRUG EFFLUX PROTEIN YFMO"/>
    <property type="match status" value="1"/>
</dbReference>
<evidence type="ECO:0000313" key="9">
    <source>
        <dbReference type="Proteomes" id="UP001501147"/>
    </source>
</evidence>
<dbReference type="RefSeq" id="WP_345612803.1">
    <property type="nucleotide sequence ID" value="NZ_BAABJV010000004.1"/>
</dbReference>
<keyword evidence="9" id="KW-1185">Reference proteome</keyword>
<comment type="caution">
    <text evidence="8">The sequence shown here is derived from an EMBL/GenBank/DDBJ whole genome shotgun (WGS) entry which is preliminary data.</text>
</comment>
<dbReference type="EMBL" id="BAABJV010000004">
    <property type="protein sequence ID" value="GAA4774170.1"/>
    <property type="molecule type" value="Genomic_DNA"/>
</dbReference>
<name>A0ABP9A4V3_9ACTN</name>
<evidence type="ECO:0000256" key="1">
    <source>
        <dbReference type="ARBA" id="ARBA00004651"/>
    </source>
</evidence>
<dbReference type="InterPro" id="IPR001958">
    <property type="entry name" value="Tet-R_TetA/multi-R_MdtG-like"/>
</dbReference>
<feature type="transmembrane region" description="Helical" evidence="6">
    <location>
        <begin position="268"/>
        <end position="289"/>
    </location>
</feature>